<dbReference type="Proteomes" id="UP001432027">
    <property type="component" value="Unassembled WGS sequence"/>
</dbReference>
<keyword evidence="4 6" id="KW-1133">Transmembrane helix</keyword>
<feature type="non-terminal residue" evidence="7">
    <location>
        <position position="88"/>
    </location>
</feature>
<evidence type="ECO:0000256" key="4">
    <source>
        <dbReference type="ARBA" id="ARBA00022989"/>
    </source>
</evidence>
<keyword evidence="5 6" id="KW-0472">Membrane</keyword>
<dbReference type="GO" id="GO:0016020">
    <property type="term" value="C:membrane"/>
    <property type="evidence" value="ECO:0007669"/>
    <property type="project" value="UniProtKB-SubCell"/>
</dbReference>
<proteinExistence type="inferred from homology"/>
<evidence type="ECO:0000313" key="8">
    <source>
        <dbReference type="Proteomes" id="UP001432027"/>
    </source>
</evidence>
<dbReference type="InterPro" id="IPR050920">
    <property type="entry name" value="Nematode_rcpt-like_delta"/>
</dbReference>
<feature type="transmembrane region" description="Helical" evidence="6">
    <location>
        <begin position="29"/>
        <end position="51"/>
    </location>
</feature>
<dbReference type="InterPro" id="IPR019421">
    <property type="entry name" value="7TM_GPCR_serpentine_rcpt_Srd"/>
</dbReference>
<sequence>LQLLSMLRDTNKSMSARTRNTHESLAKALTIHAVLPIFVGDVMAVLIGAQSLCDYHSVTIEGLIHDFAVLPALVNPFLILYFVRPYRM</sequence>
<comment type="caution">
    <text evidence="7">The sequence shown here is derived from an EMBL/GenBank/DDBJ whole genome shotgun (WGS) entry which is preliminary data.</text>
</comment>
<dbReference type="EMBL" id="BTSX01000004">
    <property type="protein sequence ID" value="GMS94496.1"/>
    <property type="molecule type" value="Genomic_DNA"/>
</dbReference>
<evidence type="ECO:0008006" key="9">
    <source>
        <dbReference type="Google" id="ProtNLM"/>
    </source>
</evidence>
<evidence type="ECO:0000256" key="2">
    <source>
        <dbReference type="ARBA" id="ARBA00009166"/>
    </source>
</evidence>
<name>A0AAV5TJN1_9BILA</name>
<dbReference type="PANTHER" id="PTHR22945">
    <property type="entry name" value="SERPENTINE RECEPTOR, CLASS D DELTA"/>
    <property type="match status" value="1"/>
</dbReference>
<evidence type="ECO:0000313" key="7">
    <source>
        <dbReference type="EMBL" id="GMS94496.1"/>
    </source>
</evidence>
<dbReference type="AlphaFoldDB" id="A0AAV5TJN1"/>
<dbReference type="PANTHER" id="PTHR22945:SF40">
    <property type="entry name" value="SERPENTINE RECEPTOR, CLASS D (DELTA)-RELATED"/>
    <property type="match status" value="1"/>
</dbReference>
<gene>
    <name evidence="7" type="ORF">PENTCL1PPCAC_16671</name>
</gene>
<reference evidence="7" key="1">
    <citation type="submission" date="2023-10" db="EMBL/GenBank/DDBJ databases">
        <title>Genome assembly of Pristionchus species.</title>
        <authorList>
            <person name="Yoshida K."/>
            <person name="Sommer R.J."/>
        </authorList>
    </citation>
    <scope>NUCLEOTIDE SEQUENCE</scope>
    <source>
        <strain evidence="7">RS0144</strain>
    </source>
</reference>
<evidence type="ECO:0000256" key="3">
    <source>
        <dbReference type="ARBA" id="ARBA00022692"/>
    </source>
</evidence>
<evidence type="ECO:0000256" key="6">
    <source>
        <dbReference type="SAM" id="Phobius"/>
    </source>
</evidence>
<comment type="subcellular location">
    <subcellularLocation>
        <location evidence="1">Membrane</location>
        <topology evidence="1">Multi-pass membrane protein</topology>
    </subcellularLocation>
</comment>
<dbReference type="Pfam" id="PF10317">
    <property type="entry name" value="7TM_GPCR_Srd"/>
    <property type="match status" value="1"/>
</dbReference>
<keyword evidence="3 6" id="KW-0812">Transmembrane</keyword>
<feature type="non-terminal residue" evidence="7">
    <location>
        <position position="1"/>
    </location>
</feature>
<evidence type="ECO:0000256" key="5">
    <source>
        <dbReference type="ARBA" id="ARBA00023136"/>
    </source>
</evidence>
<protein>
    <recommendedName>
        <fullName evidence="9">G protein-coupled receptor</fullName>
    </recommendedName>
</protein>
<accession>A0AAV5TJN1</accession>
<organism evidence="7 8">
    <name type="scientific">Pristionchus entomophagus</name>
    <dbReference type="NCBI Taxonomy" id="358040"/>
    <lineage>
        <taxon>Eukaryota</taxon>
        <taxon>Metazoa</taxon>
        <taxon>Ecdysozoa</taxon>
        <taxon>Nematoda</taxon>
        <taxon>Chromadorea</taxon>
        <taxon>Rhabditida</taxon>
        <taxon>Rhabditina</taxon>
        <taxon>Diplogasteromorpha</taxon>
        <taxon>Diplogasteroidea</taxon>
        <taxon>Neodiplogasteridae</taxon>
        <taxon>Pristionchus</taxon>
    </lineage>
</organism>
<evidence type="ECO:0000256" key="1">
    <source>
        <dbReference type="ARBA" id="ARBA00004141"/>
    </source>
</evidence>
<comment type="similarity">
    <text evidence="2">Belongs to the nematode receptor-like protein srd family.</text>
</comment>
<feature type="transmembrane region" description="Helical" evidence="6">
    <location>
        <begin position="63"/>
        <end position="83"/>
    </location>
</feature>
<keyword evidence="8" id="KW-1185">Reference proteome</keyword>